<dbReference type="InterPro" id="IPR044878">
    <property type="entry name" value="UbiA_sf"/>
</dbReference>
<comment type="subcellular location">
    <subcellularLocation>
        <location evidence="1">Membrane</location>
        <topology evidence="1">Multi-pass membrane protein</topology>
    </subcellularLocation>
</comment>
<feature type="transmembrane region" description="Helical" evidence="6">
    <location>
        <begin position="34"/>
        <end position="50"/>
    </location>
</feature>
<dbReference type="EMBL" id="CP006991">
    <property type="protein sequence ID" value="AIC31471.1"/>
    <property type="molecule type" value="Genomic_DNA"/>
</dbReference>
<keyword evidence="5 6" id="KW-0472">Membrane</keyword>
<keyword evidence="3 6" id="KW-0812">Transmembrane</keyword>
<protein>
    <submittedName>
        <fullName evidence="7">UbiA prenyltransferase family protein</fullName>
    </submittedName>
</protein>
<feature type="transmembrane region" description="Helical" evidence="6">
    <location>
        <begin position="294"/>
        <end position="317"/>
    </location>
</feature>
<evidence type="ECO:0000256" key="6">
    <source>
        <dbReference type="SAM" id="Phobius"/>
    </source>
</evidence>
<evidence type="ECO:0000256" key="2">
    <source>
        <dbReference type="ARBA" id="ARBA00022475"/>
    </source>
</evidence>
<evidence type="ECO:0000313" key="7">
    <source>
        <dbReference type="EMBL" id="AIC31471.1"/>
    </source>
</evidence>
<keyword evidence="7" id="KW-0614">Plasmid</keyword>
<dbReference type="RefSeq" id="WP_040113156.1">
    <property type="nucleotide sequence ID" value="NZ_CP006991.1"/>
</dbReference>
<evidence type="ECO:0000256" key="1">
    <source>
        <dbReference type="ARBA" id="ARBA00004141"/>
    </source>
</evidence>
<dbReference type="Pfam" id="PF01040">
    <property type="entry name" value="UbiA"/>
    <property type="match status" value="1"/>
</dbReference>
<gene>
    <name evidence="7" type="ORF">IE4771_PE00246</name>
</gene>
<dbReference type="Proteomes" id="UP000027180">
    <property type="component" value="Plasmid pRetIE4771e"/>
</dbReference>
<evidence type="ECO:0000256" key="5">
    <source>
        <dbReference type="ARBA" id="ARBA00023136"/>
    </source>
</evidence>
<dbReference type="AlphaFoldDB" id="A0A060IIR5"/>
<feature type="transmembrane region" description="Helical" evidence="6">
    <location>
        <begin position="56"/>
        <end position="75"/>
    </location>
</feature>
<proteinExistence type="predicted"/>
<dbReference type="InterPro" id="IPR000537">
    <property type="entry name" value="UbiA_prenyltransferase"/>
</dbReference>
<evidence type="ECO:0000256" key="4">
    <source>
        <dbReference type="ARBA" id="ARBA00022989"/>
    </source>
</evidence>
<dbReference type="Gene3D" id="1.10.357.140">
    <property type="entry name" value="UbiA prenyltransferase"/>
    <property type="match status" value="1"/>
</dbReference>
<keyword evidence="4 6" id="KW-1133">Transmembrane helix</keyword>
<accession>A0A060IIR5</accession>
<dbReference type="CDD" id="cd13963">
    <property type="entry name" value="PT_UbiA_2"/>
    <property type="match status" value="1"/>
</dbReference>
<dbReference type="HOGENOM" id="CLU_905315_0_0_5"/>
<geneLocation type="plasmid" evidence="7 8">
    <name>pRetIE4771e</name>
</geneLocation>
<dbReference type="GO" id="GO:0016765">
    <property type="term" value="F:transferase activity, transferring alkyl or aryl (other than methyl) groups"/>
    <property type="evidence" value="ECO:0007669"/>
    <property type="project" value="InterPro"/>
</dbReference>
<dbReference type="OrthoDB" id="9803632at2"/>
<feature type="transmembrane region" description="Helical" evidence="6">
    <location>
        <begin position="109"/>
        <end position="136"/>
    </location>
</feature>
<name>A0A060IIR5_RHIET</name>
<dbReference type="KEGG" id="rei:IE4771_PE00246"/>
<feature type="transmembrane region" description="Helical" evidence="6">
    <location>
        <begin position="229"/>
        <end position="251"/>
    </location>
</feature>
<dbReference type="GO" id="GO:0016020">
    <property type="term" value="C:membrane"/>
    <property type="evidence" value="ECO:0007669"/>
    <property type="project" value="UniProtKB-SubCell"/>
</dbReference>
<evidence type="ECO:0000313" key="8">
    <source>
        <dbReference type="Proteomes" id="UP000027180"/>
    </source>
</evidence>
<feature type="transmembrane region" description="Helical" evidence="6">
    <location>
        <begin position="257"/>
        <end position="274"/>
    </location>
</feature>
<sequence length="328" mass="36595">MNTSLGDRRVPPLGRAGLRDYIAIARLDHSTKHVFIIPGIILAYLLRGVRNDDLTSSILLGLVAALCIASANYCINEWFDREFDRHHPTKSQRSAVQSAMNSRLVQLEWTVLLTVGLGCAILSSKLLFFVACLFAIQGILYNLDPIRSKDKAYLDVISESINNPFRLVIGWSMIDPTSLPPGSIILAYWFGGAFLMAAKRLSEYDEIVASHGKELLSRYRASFAQYTQVSLTASCIAYSLFSIAFLSVFLVKYRIEYMLVLPFVVALFTTYFVMATKPGSTAQKPEKLFREPGLIAIVAALATAFIFTTFIDIPLLVTLTEQHYITIQ</sequence>
<evidence type="ECO:0000256" key="3">
    <source>
        <dbReference type="ARBA" id="ARBA00022692"/>
    </source>
</evidence>
<keyword evidence="2" id="KW-1003">Cell membrane</keyword>
<reference evidence="7 8" key="1">
    <citation type="submission" date="2013-12" db="EMBL/GenBank/DDBJ databases">
        <title>Complete genome sequence of Rhizobium etli bv. mimosae IE4771.</title>
        <authorList>
            <person name="Bustos P."/>
            <person name="Santamaria R.I."/>
            <person name="Lozano L."/>
            <person name="Ormeno-Orrillo E."/>
            <person name="Rogel M.A."/>
            <person name="Romero D."/>
            <person name="Cevallos M.A."/>
            <person name="Martinez-Romero E."/>
            <person name="Gonzalez V."/>
        </authorList>
    </citation>
    <scope>NUCLEOTIDE SEQUENCE [LARGE SCALE GENOMIC DNA]</scope>
    <source>
        <strain evidence="7 8">IE4771</strain>
        <plasmid evidence="8">Plasmid pRetIE4771e</plasmid>
    </source>
</reference>
<organism evidence="7 8">
    <name type="scientific">Rhizobium etli bv. mimosae str. IE4771</name>
    <dbReference type="NCBI Taxonomy" id="1432050"/>
    <lineage>
        <taxon>Bacteria</taxon>
        <taxon>Pseudomonadati</taxon>
        <taxon>Pseudomonadota</taxon>
        <taxon>Alphaproteobacteria</taxon>
        <taxon>Hyphomicrobiales</taxon>
        <taxon>Rhizobiaceae</taxon>
        <taxon>Rhizobium/Agrobacterium group</taxon>
        <taxon>Rhizobium</taxon>
    </lineage>
</organism>